<name>A0A1N7H761_9RHOB</name>
<dbReference type="RefSeq" id="WP_076534629.1">
    <property type="nucleotide sequence ID" value="NZ_FOAC01000003.1"/>
</dbReference>
<sequence length="108" mass="11665">MSHDFAAQKAETYAVWDEIAEAADLPDVADIDYAFVPVEGADWDGAEAALSEAGFETARLDDEDGRPYLAARLPDQPATAMAVWLGEEASTRMLLPLGFQPDGWGFEG</sequence>
<dbReference type="Proteomes" id="UP000186019">
    <property type="component" value="Unassembled WGS sequence"/>
</dbReference>
<evidence type="ECO:0000313" key="2">
    <source>
        <dbReference type="Proteomes" id="UP000186019"/>
    </source>
</evidence>
<proteinExistence type="predicted"/>
<gene>
    <name evidence="1" type="ORF">SAMN05421666_2613</name>
</gene>
<dbReference type="STRING" id="573024.SAMN05216208_2706"/>
<protein>
    <submittedName>
        <fullName evidence="1">Uncharacterized protein</fullName>
    </submittedName>
</protein>
<dbReference type="OrthoDB" id="7630283at2"/>
<dbReference type="AlphaFoldDB" id="A0A1N7H761"/>
<evidence type="ECO:0000313" key="1">
    <source>
        <dbReference type="EMBL" id="SIS20689.1"/>
    </source>
</evidence>
<accession>A0A1N7H761</accession>
<organism evidence="1 2">
    <name type="scientific">Roseovarius nanhaiticus</name>
    <dbReference type="NCBI Taxonomy" id="573024"/>
    <lineage>
        <taxon>Bacteria</taxon>
        <taxon>Pseudomonadati</taxon>
        <taxon>Pseudomonadota</taxon>
        <taxon>Alphaproteobacteria</taxon>
        <taxon>Rhodobacterales</taxon>
        <taxon>Roseobacteraceae</taxon>
        <taxon>Roseovarius</taxon>
    </lineage>
</organism>
<reference evidence="1 2" key="1">
    <citation type="submission" date="2017-01" db="EMBL/GenBank/DDBJ databases">
        <authorList>
            <person name="Mah S.A."/>
            <person name="Swanson W.J."/>
            <person name="Moy G.W."/>
            <person name="Vacquier V.D."/>
        </authorList>
    </citation>
    <scope>NUCLEOTIDE SEQUENCE [LARGE SCALE GENOMIC DNA]</scope>
    <source>
        <strain evidence="1 2">DSM 29590</strain>
    </source>
</reference>
<dbReference type="EMBL" id="FTNV01000002">
    <property type="protein sequence ID" value="SIS20689.1"/>
    <property type="molecule type" value="Genomic_DNA"/>
</dbReference>
<keyword evidence="2" id="KW-1185">Reference proteome</keyword>